<dbReference type="Proteomes" id="UP000316096">
    <property type="component" value="Unassembled WGS sequence"/>
</dbReference>
<keyword evidence="1" id="KW-0732">Signal</keyword>
<sequence length="240" mass="26123">MTTRFSALIAAASAAVLSLAGPVTANAATPENYGDYSLMFTRSAGQYFSGGSVAGQWAWSPQNASSSDISWGDSANWPPASAEHFIRSGDWVELDGYSDGQGKPVNEVQRVTSETVGDAGCTDMTPLPADKGRQHYVRWTIPATGYCLDAVGTITSTVNGSVVHFEHKQRWTPPAPCTNAYMNGQECIGQHEQWWDDHGHGYGLQIDRTQYIARGLGMAYAIRTTVPISWAADGRYFWSW</sequence>
<feature type="signal peptide" evidence="1">
    <location>
        <begin position="1"/>
        <end position="27"/>
    </location>
</feature>
<proteinExistence type="predicted"/>
<reference evidence="2 3" key="1">
    <citation type="submission" date="2019-06" db="EMBL/GenBank/DDBJ databases">
        <title>Sequencing the genomes of 1000 actinobacteria strains.</title>
        <authorList>
            <person name="Klenk H.-P."/>
        </authorList>
    </citation>
    <scope>NUCLEOTIDE SEQUENCE [LARGE SCALE GENOMIC DNA]</scope>
    <source>
        <strain evidence="2 3">DSM 102200</strain>
    </source>
</reference>
<keyword evidence="3" id="KW-1185">Reference proteome</keyword>
<dbReference type="OrthoDB" id="3515484at2"/>
<protein>
    <recommendedName>
        <fullName evidence="4">Peptidase A4-like protein</fullName>
    </recommendedName>
</protein>
<evidence type="ECO:0000313" key="2">
    <source>
        <dbReference type="EMBL" id="TQM00657.1"/>
    </source>
</evidence>
<gene>
    <name evidence="2" type="ORF">FB559_6373</name>
</gene>
<evidence type="ECO:0000313" key="3">
    <source>
        <dbReference type="Proteomes" id="UP000316096"/>
    </source>
</evidence>
<evidence type="ECO:0000256" key="1">
    <source>
        <dbReference type="SAM" id="SignalP"/>
    </source>
</evidence>
<feature type="chain" id="PRO_5022233713" description="Peptidase A4-like protein" evidence="1">
    <location>
        <begin position="28"/>
        <end position="240"/>
    </location>
</feature>
<name>A0A543CUA2_9ACTN</name>
<accession>A0A543CUA2</accession>
<organism evidence="2 3">
    <name type="scientific">Actinoallomurus bryophytorum</name>
    <dbReference type="NCBI Taxonomy" id="1490222"/>
    <lineage>
        <taxon>Bacteria</taxon>
        <taxon>Bacillati</taxon>
        <taxon>Actinomycetota</taxon>
        <taxon>Actinomycetes</taxon>
        <taxon>Streptosporangiales</taxon>
        <taxon>Thermomonosporaceae</taxon>
        <taxon>Actinoallomurus</taxon>
    </lineage>
</organism>
<comment type="caution">
    <text evidence="2">The sequence shown here is derived from an EMBL/GenBank/DDBJ whole genome shotgun (WGS) entry which is preliminary data.</text>
</comment>
<evidence type="ECO:0008006" key="4">
    <source>
        <dbReference type="Google" id="ProtNLM"/>
    </source>
</evidence>
<dbReference type="EMBL" id="VFOZ01000001">
    <property type="protein sequence ID" value="TQM00657.1"/>
    <property type="molecule type" value="Genomic_DNA"/>
</dbReference>
<dbReference type="AlphaFoldDB" id="A0A543CUA2"/>